<organism evidence="1 2">
    <name type="scientific">Dyella marensis</name>
    <dbReference type="NCBI Taxonomy" id="500610"/>
    <lineage>
        <taxon>Bacteria</taxon>
        <taxon>Pseudomonadati</taxon>
        <taxon>Pseudomonadota</taxon>
        <taxon>Gammaproteobacteria</taxon>
        <taxon>Lysobacterales</taxon>
        <taxon>Rhodanobacteraceae</taxon>
        <taxon>Dyella</taxon>
    </lineage>
</organism>
<dbReference type="InterPro" id="IPR007488">
    <property type="entry name" value="DUF535"/>
</dbReference>
<reference evidence="2" key="1">
    <citation type="submission" date="2016-10" db="EMBL/GenBank/DDBJ databases">
        <authorList>
            <person name="Varghese N."/>
            <person name="Submissions S."/>
        </authorList>
    </citation>
    <scope>NUCLEOTIDE SEQUENCE [LARGE SCALE GENOMIC DNA]</scope>
    <source>
        <strain evidence="2">UNC178MFTsu3.1</strain>
    </source>
</reference>
<accession>A0A1I1X6V9</accession>
<sequence length="339" mass="38432">MKAAAHEGWMDEVGAAVAPRAGALLLLRSFQGRWDLGHAPAPHRVHGFLRYTRHSLAHLPRQLAWLRFLDGSEAMRQAVRADPGLYGRWHVPFVSRELGPAARLRILEAHYRFLLERFPPRLRDKLLRGHDVRIGTLRLRDGAPIHLHLRKPAVRAMGELGLYLVTGDKEVLSSCTFTFGGEEGLLIGAMQGAWSFLGRGPIRAFTRGSHGVRPKNLLLTLMRVLSRLYGIERLRGVAHAAHPFATRIQADYDAFWLENGGAPGEDGFYELPRFGARRPVRLLPSKRRSARRQREQFLDEARAIFLRALDWRRPSQPSPEGRRNATRIPPLALRPRAWA</sequence>
<dbReference type="EMBL" id="FONH01000001">
    <property type="protein sequence ID" value="SFE03134.1"/>
    <property type="molecule type" value="Genomic_DNA"/>
</dbReference>
<dbReference type="Pfam" id="PF04393">
    <property type="entry name" value="DUF535"/>
    <property type="match status" value="1"/>
</dbReference>
<name>A0A1I1X6V9_9GAMM</name>
<dbReference type="GO" id="GO:0006974">
    <property type="term" value="P:DNA damage response"/>
    <property type="evidence" value="ECO:0007669"/>
    <property type="project" value="TreeGrafter"/>
</dbReference>
<dbReference type="PANTHER" id="PTHR38785">
    <property type="entry name" value="HOMOLOG OF VIRK"/>
    <property type="match status" value="1"/>
</dbReference>
<evidence type="ECO:0008006" key="3">
    <source>
        <dbReference type="Google" id="ProtNLM"/>
    </source>
</evidence>
<gene>
    <name evidence="1" type="ORF">SAMN02799615_00142</name>
</gene>
<dbReference type="RefSeq" id="WP_081805076.1">
    <property type="nucleotide sequence ID" value="NZ_FONH01000001.1"/>
</dbReference>
<evidence type="ECO:0000313" key="1">
    <source>
        <dbReference type="EMBL" id="SFE03134.1"/>
    </source>
</evidence>
<dbReference type="AlphaFoldDB" id="A0A1I1X6V9"/>
<keyword evidence="2" id="KW-1185">Reference proteome</keyword>
<dbReference type="PANTHER" id="PTHR38785:SF1">
    <property type="entry name" value="HOMOLOG OF VIRK"/>
    <property type="match status" value="1"/>
</dbReference>
<proteinExistence type="predicted"/>
<protein>
    <recommendedName>
        <fullName evidence="3">DUF535 domain-containing protein</fullName>
    </recommendedName>
</protein>
<dbReference type="Proteomes" id="UP000199477">
    <property type="component" value="Unassembled WGS sequence"/>
</dbReference>
<dbReference type="STRING" id="500610.SAMN02799615_00142"/>
<evidence type="ECO:0000313" key="2">
    <source>
        <dbReference type="Proteomes" id="UP000199477"/>
    </source>
</evidence>